<organism evidence="2">
    <name type="scientific">Eiseniibacteriota bacterium</name>
    <dbReference type="NCBI Taxonomy" id="2212470"/>
    <lineage>
        <taxon>Bacteria</taxon>
        <taxon>Candidatus Eiseniibacteriota</taxon>
    </lineage>
</organism>
<sequence length="207" mass="23673">MKARIRGIVAEVKQRLAPLFVLDDLAVTGSFARDAADLHSDLDLNFEVGTEARRRAAIAAAKANRKAFEAALEPLRQLYREFGLRFQLSFQEPSIKDVPEKACYRILEDKPYHPESRQRVDRQPDGTYRPRREPVPLRPRRLNFGDFNESGDWIDGLDPWNNDSPCSIRPDFGTAQFAELRRTFGPKFLEIGSTPKTAHYAVHAVHR</sequence>
<dbReference type="EMBL" id="DSQF01000012">
    <property type="protein sequence ID" value="HGZ42733.1"/>
    <property type="molecule type" value="Genomic_DNA"/>
</dbReference>
<comment type="caution">
    <text evidence="2">The sequence shown here is derived from an EMBL/GenBank/DDBJ whole genome shotgun (WGS) entry which is preliminary data.</text>
</comment>
<feature type="region of interest" description="Disordered" evidence="1">
    <location>
        <begin position="114"/>
        <end position="135"/>
    </location>
</feature>
<accession>A0A832I1H9</accession>
<dbReference type="AlphaFoldDB" id="A0A832I1H9"/>
<evidence type="ECO:0000256" key="1">
    <source>
        <dbReference type="SAM" id="MobiDB-lite"/>
    </source>
</evidence>
<evidence type="ECO:0000313" key="2">
    <source>
        <dbReference type="EMBL" id="HGZ42733.1"/>
    </source>
</evidence>
<gene>
    <name evidence="2" type="ORF">ENR23_04775</name>
</gene>
<proteinExistence type="predicted"/>
<name>A0A832I1H9_UNCEI</name>
<protein>
    <submittedName>
        <fullName evidence="2">Uncharacterized protein</fullName>
    </submittedName>
</protein>
<reference evidence="2" key="1">
    <citation type="journal article" date="2020" name="mSystems">
        <title>Genome- and Community-Level Interaction Insights into Carbon Utilization and Element Cycling Functions of Hydrothermarchaeota in Hydrothermal Sediment.</title>
        <authorList>
            <person name="Zhou Z."/>
            <person name="Liu Y."/>
            <person name="Xu W."/>
            <person name="Pan J."/>
            <person name="Luo Z.H."/>
            <person name="Li M."/>
        </authorList>
    </citation>
    <scope>NUCLEOTIDE SEQUENCE [LARGE SCALE GENOMIC DNA]</scope>
    <source>
        <strain evidence="2">SpSt-381</strain>
    </source>
</reference>
<dbReference type="SUPFAM" id="SSF81301">
    <property type="entry name" value="Nucleotidyltransferase"/>
    <property type="match status" value="1"/>
</dbReference>
<dbReference type="InterPro" id="IPR043519">
    <property type="entry name" value="NT_sf"/>
</dbReference>